<comment type="caution">
    <text evidence="1">The sequence shown here is derived from an EMBL/GenBank/DDBJ whole genome shotgun (WGS) entry which is preliminary data.</text>
</comment>
<evidence type="ECO:0000313" key="1">
    <source>
        <dbReference type="EMBL" id="KAF4451736.1"/>
    </source>
</evidence>
<gene>
    <name evidence="1" type="ORF">F53441_5415</name>
</gene>
<evidence type="ECO:0000313" key="2">
    <source>
        <dbReference type="Proteomes" id="UP000605986"/>
    </source>
</evidence>
<reference evidence="1" key="1">
    <citation type="submission" date="2020-01" db="EMBL/GenBank/DDBJ databases">
        <title>Identification and distribution of gene clusters putatively required for synthesis of sphingolipid metabolism inhibitors in phylogenetically diverse species of the filamentous fungus Fusarium.</title>
        <authorList>
            <person name="Kim H.-S."/>
            <person name="Busman M."/>
            <person name="Brown D.W."/>
            <person name="Divon H."/>
            <person name="Uhlig S."/>
            <person name="Proctor R.H."/>
        </authorList>
    </citation>
    <scope>NUCLEOTIDE SEQUENCE</scope>
    <source>
        <strain evidence="1">NRRL 53441</strain>
    </source>
</reference>
<dbReference type="AlphaFoldDB" id="A0A8H4KL05"/>
<organism evidence="1 2">
    <name type="scientific">Fusarium austroafricanum</name>
    <dbReference type="NCBI Taxonomy" id="2364996"/>
    <lineage>
        <taxon>Eukaryota</taxon>
        <taxon>Fungi</taxon>
        <taxon>Dikarya</taxon>
        <taxon>Ascomycota</taxon>
        <taxon>Pezizomycotina</taxon>
        <taxon>Sordariomycetes</taxon>
        <taxon>Hypocreomycetidae</taxon>
        <taxon>Hypocreales</taxon>
        <taxon>Nectriaceae</taxon>
        <taxon>Fusarium</taxon>
        <taxon>Fusarium concolor species complex</taxon>
    </lineage>
</organism>
<name>A0A8H4KL05_9HYPO</name>
<dbReference type="Proteomes" id="UP000605986">
    <property type="component" value="Unassembled WGS sequence"/>
</dbReference>
<protein>
    <submittedName>
        <fullName evidence="1">Uncharacterized protein</fullName>
    </submittedName>
</protein>
<dbReference type="EMBL" id="JAADJG010000212">
    <property type="protein sequence ID" value="KAF4451736.1"/>
    <property type="molecule type" value="Genomic_DNA"/>
</dbReference>
<sequence length="130" mass="13951">MANGSDKQTKGVEKSSFSSIIHATMFFVSVNSLELPFYFIAVPPVKNTLIAANKQLAGIVDDKRAQVDKQQSVQLTHHAAAGGDGLGKALAGAQGECQKKSTEPYSEALKRKAGSNEFSKWDVLYSSIMS</sequence>
<proteinExistence type="predicted"/>
<keyword evidence="2" id="KW-1185">Reference proteome</keyword>
<accession>A0A8H4KL05</accession>